<keyword evidence="4" id="KW-0560">Oxidoreductase</keyword>
<dbReference type="EMBL" id="JAFBBO010000001">
    <property type="protein sequence ID" value="MBM7479652.1"/>
    <property type="molecule type" value="Genomic_DNA"/>
</dbReference>
<dbReference type="Pfam" id="PF01266">
    <property type="entry name" value="DAO"/>
    <property type="match status" value="1"/>
</dbReference>
<organism evidence="7 8">
    <name type="scientific">Oerskovia jenensis</name>
    <dbReference type="NCBI Taxonomy" id="162169"/>
    <lineage>
        <taxon>Bacteria</taxon>
        <taxon>Bacillati</taxon>
        <taxon>Actinomycetota</taxon>
        <taxon>Actinomycetes</taxon>
        <taxon>Micrococcales</taxon>
        <taxon>Cellulomonadaceae</taxon>
        <taxon>Oerskovia</taxon>
    </lineage>
</organism>
<feature type="compositionally biased region" description="Polar residues" evidence="5">
    <location>
        <begin position="44"/>
        <end position="59"/>
    </location>
</feature>
<dbReference type="PANTHER" id="PTHR13847">
    <property type="entry name" value="SARCOSINE DEHYDROGENASE-RELATED"/>
    <property type="match status" value="1"/>
</dbReference>
<dbReference type="RefSeq" id="WP_205307549.1">
    <property type="nucleotide sequence ID" value="NZ_BAAAVF010000011.1"/>
</dbReference>
<comment type="similarity">
    <text evidence="2">Belongs to the DadA oxidoreductase family.</text>
</comment>
<keyword evidence="8" id="KW-1185">Reference proteome</keyword>
<name>A0ABS2LGX4_9CELL</name>
<dbReference type="Gene3D" id="3.30.9.10">
    <property type="entry name" value="D-Amino Acid Oxidase, subunit A, domain 2"/>
    <property type="match status" value="1"/>
</dbReference>
<evidence type="ECO:0000313" key="7">
    <source>
        <dbReference type="EMBL" id="MBM7479652.1"/>
    </source>
</evidence>
<feature type="domain" description="FAD dependent oxidoreductase" evidence="6">
    <location>
        <begin position="66"/>
        <end position="430"/>
    </location>
</feature>
<evidence type="ECO:0000256" key="5">
    <source>
        <dbReference type="SAM" id="MobiDB-lite"/>
    </source>
</evidence>
<evidence type="ECO:0000256" key="3">
    <source>
        <dbReference type="ARBA" id="ARBA00022630"/>
    </source>
</evidence>
<dbReference type="PANTHER" id="PTHR13847:SF286">
    <property type="entry name" value="D-AMINO ACID DEHYDROGENASE"/>
    <property type="match status" value="1"/>
</dbReference>
<dbReference type="NCBIfam" id="TIGR03364">
    <property type="entry name" value="HpnW_proposed"/>
    <property type="match status" value="1"/>
</dbReference>
<comment type="cofactor">
    <cofactor evidence="1">
        <name>FAD</name>
        <dbReference type="ChEBI" id="CHEBI:57692"/>
    </cofactor>
</comment>
<sequence length="438" mass="45888">MSSTPSPSRATSTGTAGPRTAGPRPAGPSAAPRAGGSPSVASSTRPTSHPGTRSPSTGNDLPARVDLVVVGAGIVGLAHAVEAVGRGLSVLVVERDDRAVGASVRNFGHGCFTAQDGTALTYAFTARERWIQLAKEADFWLRESGTVVVARADDERQVLEDFAHGRDGHVRLLDRDQVLDRVPGDPAEVVGGAFLSQDIRVDPREAVPAIARWYAEQRGAHLAWSTTVQGFEAGSGVTLVRTSRGDVVATKVILAVGHDVDRFFPDTAAAAGLQRCTLQMLRVDAPGGAAGGPREIDPAIFTGTSLLRYDGFRHSPATAAVRERLTAQHPALIDAAVNLMVTQRPDGTLTLGDTHAYATTPGPFHPESLDELLLTEAARLFGAGPLTVRERWQGVYASAPAPFLDVTPMPGVRAVSVTSGIGMTTALGLAPRVLDSFL</sequence>
<feature type="compositionally biased region" description="Low complexity" evidence="5">
    <location>
        <begin position="1"/>
        <end position="43"/>
    </location>
</feature>
<evidence type="ECO:0000259" key="6">
    <source>
        <dbReference type="Pfam" id="PF01266"/>
    </source>
</evidence>
<feature type="region of interest" description="Disordered" evidence="5">
    <location>
        <begin position="1"/>
        <end position="61"/>
    </location>
</feature>
<keyword evidence="3" id="KW-0285">Flavoprotein</keyword>
<dbReference type="InterPro" id="IPR017741">
    <property type="entry name" value="FAD-dependent_OxRdtase_HpnW"/>
</dbReference>
<evidence type="ECO:0000256" key="1">
    <source>
        <dbReference type="ARBA" id="ARBA00001974"/>
    </source>
</evidence>
<dbReference type="Gene3D" id="3.50.50.60">
    <property type="entry name" value="FAD/NAD(P)-binding domain"/>
    <property type="match status" value="1"/>
</dbReference>
<proteinExistence type="inferred from homology"/>
<dbReference type="InterPro" id="IPR006076">
    <property type="entry name" value="FAD-dep_OxRdtase"/>
</dbReference>
<evidence type="ECO:0000313" key="8">
    <source>
        <dbReference type="Proteomes" id="UP000698059"/>
    </source>
</evidence>
<dbReference type="InterPro" id="IPR036188">
    <property type="entry name" value="FAD/NAD-bd_sf"/>
</dbReference>
<accession>A0ABS2LGX4</accession>
<protein>
    <submittedName>
        <fullName evidence="7">FAD dependent oxidoreductase TIGR03364</fullName>
    </submittedName>
</protein>
<evidence type="ECO:0000256" key="4">
    <source>
        <dbReference type="ARBA" id="ARBA00023002"/>
    </source>
</evidence>
<reference evidence="7 8" key="1">
    <citation type="submission" date="2021-01" db="EMBL/GenBank/DDBJ databases">
        <title>Sequencing the genomes of 1000 actinobacteria strains.</title>
        <authorList>
            <person name="Klenk H.-P."/>
        </authorList>
    </citation>
    <scope>NUCLEOTIDE SEQUENCE [LARGE SCALE GENOMIC DNA]</scope>
    <source>
        <strain evidence="7 8">DSM 46000</strain>
    </source>
</reference>
<evidence type="ECO:0000256" key="2">
    <source>
        <dbReference type="ARBA" id="ARBA00009410"/>
    </source>
</evidence>
<gene>
    <name evidence="7" type="ORF">JOD49_002572</name>
</gene>
<dbReference type="SUPFAM" id="SSF51905">
    <property type="entry name" value="FAD/NAD(P)-binding domain"/>
    <property type="match status" value="1"/>
</dbReference>
<comment type="caution">
    <text evidence="7">The sequence shown here is derived from an EMBL/GenBank/DDBJ whole genome shotgun (WGS) entry which is preliminary data.</text>
</comment>
<dbReference type="Proteomes" id="UP000698059">
    <property type="component" value="Unassembled WGS sequence"/>
</dbReference>